<evidence type="ECO:0008006" key="3">
    <source>
        <dbReference type="Google" id="ProtNLM"/>
    </source>
</evidence>
<evidence type="ECO:0000313" key="1">
    <source>
        <dbReference type="EMBL" id="MEC0276844.1"/>
    </source>
</evidence>
<gene>
    <name evidence="1" type="ORF">P4706_28040</name>
</gene>
<keyword evidence="2" id="KW-1185">Reference proteome</keyword>
<accession>A0AAW9NKZ6</accession>
<comment type="caution">
    <text evidence="1">The sequence shown here is derived from an EMBL/GenBank/DDBJ whole genome shotgun (WGS) entry which is preliminary data.</text>
</comment>
<proteinExistence type="predicted"/>
<reference evidence="1 2" key="1">
    <citation type="submission" date="2023-03" db="EMBL/GenBank/DDBJ databases">
        <title>Bacillus Genome Sequencing.</title>
        <authorList>
            <person name="Dunlap C."/>
        </authorList>
    </citation>
    <scope>NUCLEOTIDE SEQUENCE [LARGE SCALE GENOMIC DNA]</scope>
    <source>
        <strain evidence="1 2">B-41290</strain>
    </source>
</reference>
<sequence>MKKKFLVIVTFYNTRDIQIAHHADADHEDDGAWKGFSGDVVVGTYSEVDEDTALEKAAAYAEVSKDVLLAYELKE</sequence>
<dbReference type="EMBL" id="JARNBH010000042">
    <property type="protein sequence ID" value="MEC0276844.1"/>
    <property type="molecule type" value="Genomic_DNA"/>
</dbReference>
<dbReference type="AlphaFoldDB" id="A0AAW9NKZ6"/>
<evidence type="ECO:0000313" key="2">
    <source>
        <dbReference type="Proteomes" id="UP001307168"/>
    </source>
</evidence>
<organism evidence="1 2">
    <name type="scientific">Peribacillus castrilensis</name>
    <dbReference type="NCBI Taxonomy" id="2897690"/>
    <lineage>
        <taxon>Bacteria</taxon>
        <taxon>Bacillati</taxon>
        <taxon>Bacillota</taxon>
        <taxon>Bacilli</taxon>
        <taxon>Bacillales</taxon>
        <taxon>Bacillaceae</taxon>
        <taxon>Peribacillus</taxon>
    </lineage>
</organism>
<dbReference type="RefSeq" id="WP_367408385.1">
    <property type="nucleotide sequence ID" value="NZ_JARNBH010000042.1"/>
</dbReference>
<protein>
    <recommendedName>
        <fullName evidence="3">YCII-related domain-containing protein</fullName>
    </recommendedName>
</protein>
<dbReference type="Proteomes" id="UP001307168">
    <property type="component" value="Unassembled WGS sequence"/>
</dbReference>
<name>A0AAW9NKZ6_9BACI</name>